<comment type="caution">
    <text evidence="1">The sequence shown here is derived from an EMBL/GenBank/DDBJ whole genome shotgun (WGS) entry which is preliminary data.</text>
</comment>
<dbReference type="EMBL" id="JAMYWD010000010">
    <property type="protein sequence ID" value="KAJ4959169.1"/>
    <property type="molecule type" value="Genomic_DNA"/>
</dbReference>
<protein>
    <submittedName>
        <fullName evidence="1">Uncharacterized protein</fullName>
    </submittedName>
</protein>
<gene>
    <name evidence="1" type="ORF">NE237_026280</name>
</gene>
<proteinExistence type="predicted"/>
<accession>A0A9Q0H8M0</accession>
<reference evidence="1" key="1">
    <citation type="journal article" date="2023" name="Plant J.">
        <title>The genome of the king protea, Protea cynaroides.</title>
        <authorList>
            <person name="Chang J."/>
            <person name="Duong T.A."/>
            <person name="Schoeman C."/>
            <person name="Ma X."/>
            <person name="Roodt D."/>
            <person name="Barker N."/>
            <person name="Li Z."/>
            <person name="Van de Peer Y."/>
            <person name="Mizrachi E."/>
        </authorList>
    </citation>
    <scope>NUCLEOTIDE SEQUENCE</scope>
    <source>
        <tissue evidence="1">Young leaves</tissue>
    </source>
</reference>
<name>A0A9Q0H8M0_9MAGN</name>
<dbReference type="Proteomes" id="UP001141806">
    <property type="component" value="Unassembled WGS sequence"/>
</dbReference>
<organism evidence="1 2">
    <name type="scientific">Protea cynaroides</name>
    <dbReference type="NCBI Taxonomy" id="273540"/>
    <lineage>
        <taxon>Eukaryota</taxon>
        <taxon>Viridiplantae</taxon>
        <taxon>Streptophyta</taxon>
        <taxon>Embryophyta</taxon>
        <taxon>Tracheophyta</taxon>
        <taxon>Spermatophyta</taxon>
        <taxon>Magnoliopsida</taxon>
        <taxon>Proteales</taxon>
        <taxon>Proteaceae</taxon>
        <taxon>Protea</taxon>
    </lineage>
</organism>
<evidence type="ECO:0000313" key="1">
    <source>
        <dbReference type="EMBL" id="KAJ4959169.1"/>
    </source>
</evidence>
<evidence type="ECO:0000313" key="2">
    <source>
        <dbReference type="Proteomes" id="UP001141806"/>
    </source>
</evidence>
<sequence>MTNLMPFCNPAWPVQSCYGVLLAESWNESLSPDPSLSAEGSKGYFSHSTGYYNNKQKGLWKSRASFVYLNFHLVEEELRGSGFHVYPVKTQIIIEIFDSIFSYFLGVCLCK</sequence>
<keyword evidence="2" id="KW-1185">Reference proteome</keyword>
<dbReference type="AlphaFoldDB" id="A0A9Q0H8M0"/>